<evidence type="ECO:0008006" key="9">
    <source>
        <dbReference type="Google" id="ProtNLM"/>
    </source>
</evidence>
<keyword evidence="8" id="KW-1185">Reference proteome</keyword>
<dbReference type="Gene3D" id="1.20.5.710">
    <property type="entry name" value="Single helix bin"/>
    <property type="match status" value="1"/>
</dbReference>
<evidence type="ECO:0000313" key="7">
    <source>
        <dbReference type="EMBL" id="KAF9678263.1"/>
    </source>
</evidence>
<dbReference type="FunFam" id="3.30.1390.10:FF:000001">
    <property type="entry name" value="50S ribosomal protein L7/L12"/>
    <property type="match status" value="1"/>
</dbReference>
<evidence type="ECO:0000259" key="6">
    <source>
        <dbReference type="Pfam" id="PF16320"/>
    </source>
</evidence>
<evidence type="ECO:0000313" key="8">
    <source>
        <dbReference type="Proteomes" id="UP000657918"/>
    </source>
</evidence>
<dbReference type="EMBL" id="JADGMS010000007">
    <property type="protein sequence ID" value="KAF9678263.1"/>
    <property type="molecule type" value="Genomic_DNA"/>
</dbReference>
<comment type="similarity">
    <text evidence="1">Belongs to the bacterial ribosomal protein bL12 family.</text>
</comment>
<dbReference type="PANTHER" id="PTHR45987">
    <property type="entry name" value="39S RIBOSOMAL PROTEIN L12"/>
    <property type="match status" value="1"/>
</dbReference>
<protein>
    <recommendedName>
        <fullName evidence="9">Ribosomal protein L7/L12 C-terminal domain-containing protein</fullName>
    </recommendedName>
</protein>
<dbReference type="InterPro" id="IPR014719">
    <property type="entry name" value="Ribosomal_bL12_C/ClpS-like"/>
</dbReference>
<feature type="region of interest" description="Disordered" evidence="4">
    <location>
        <begin position="25"/>
        <end position="53"/>
    </location>
</feature>
<evidence type="ECO:0000259" key="5">
    <source>
        <dbReference type="Pfam" id="PF00542"/>
    </source>
</evidence>
<comment type="caution">
    <text evidence="7">The sequence shown here is derived from an EMBL/GenBank/DDBJ whole genome shotgun (WGS) entry which is preliminary data.</text>
</comment>
<dbReference type="InterPro" id="IPR008932">
    <property type="entry name" value="Ribosomal_bL12_oligo"/>
</dbReference>
<keyword evidence="3" id="KW-0687">Ribonucleoprotein</keyword>
<dbReference type="SUPFAM" id="SSF54736">
    <property type="entry name" value="ClpS-like"/>
    <property type="match status" value="1"/>
</dbReference>
<evidence type="ECO:0000256" key="4">
    <source>
        <dbReference type="SAM" id="MobiDB-lite"/>
    </source>
</evidence>
<name>A0A835N239_9ROSI</name>
<dbReference type="Pfam" id="PF16320">
    <property type="entry name" value="Ribosomal_L12_N"/>
    <property type="match status" value="1"/>
</dbReference>
<evidence type="ECO:0000256" key="1">
    <source>
        <dbReference type="ARBA" id="ARBA00007197"/>
    </source>
</evidence>
<proteinExistence type="inferred from homology"/>
<dbReference type="AlphaFoldDB" id="A0A835N239"/>
<dbReference type="OrthoDB" id="250175at2759"/>
<dbReference type="Pfam" id="PF00542">
    <property type="entry name" value="Ribosomal_L12"/>
    <property type="match status" value="1"/>
</dbReference>
<reference evidence="7 8" key="1">
    <citation type="submission" date="2020-10" db="EMBL/GenBank/DDBJ databases">
        <title>Plant Genome Project.</title>
        <authorList>
            <person name="Zhang R.-G."/>
        </authorList>
    </citation>
    <scope>NUCLEOTIDE SEQUENCE [LARGE SCALE GENOMIC DNA]</scope>
    <source>
        <strain evidence="7">FAFU-HL-1</strain>
        <tissue evidence="7">Leaf</tissue>
    </source>
</reference>
<dbReference type="GO" id="GO:1990904">
    <property type="term" value="C:ribonucleoprotein complex"/>
    <property type="evidence" value="ECO:0007669"/>
    <property type="project" value="UniProtKB-KW"/>
</dbReference>
<keyword evidence="2" id="KW-0689">Ribosomal protein</keyword>
<dbReference type="InterPro" id="IPR013823">
    <property type="entry name" value="Ribosomal_bL12_C"/>
</dbReference>
<dbReference type="CDD" id="cd00387">
    <property type="entry name" value="Ribosomal_L7_L12"/>
    <property type="match status" value="1"/>
</dbReference>
<dbReference type="GO" id="GO:0005737">
    <property type="term" value="C:cytoplasm"/>
    <property type="evidence" value="ECO:0007669"/>
    <property type="project" value="UniProtKB-ARBA"/>
</dbReference>
<dbReference type="GO" id="GO:0003729">
    <property type="term" value="F:mRNA binding"/>
    <property type="evidence" value="ECO:0007669"/>
    <property type="project" value="TreeGrafter"/>
</dbReference>
<feature type="compositionally biased region" description="Low complexity" evidence="4">
    <location>
        <begin position="34"/>
        <end position="43"/>
    </location>
</feature>
<dbReference type="GO" id="GO:0006412">
    <property type="term" value="P:translation"/>
    <property type="evidence" value="ECO:0007669"/>
    <property type="project" value="InterPro"/>
</dbReference>
<dbReference type="PANTHER" id="PTHR45987:SF4">
    <property type="entry name" value="LARGE RIBOSOMAL SUBUNIT PROTEIN BL12M"/>
    <property type="match status" value="1"/>
</dbReference>
<gene>
    <name evidence="7" type="ORF">SADUNF_Sadunf07G0016700</name>
</gene>
<dbReference type="GO" id="GO:0005840">
    <property type="term" value="C:ribosome"/>
    <property type="evidence" value="ECO:0007669"/>
    <property type="project" value="UniProtKB-KW"/>
</dbReference>
<evidence type="ECO:0000256" key="2">
    <source>
        <dbReference type="ARBA" id="ARBA00022980"/>
    </source>
</evidence>
<dbReference type="HAMAP" id="MF_00368">
    <property type="entry name" value="Ribosomal_bL12"/>
    <property type="match status" value="1"/>
</dbReference>
<feature type="domain" description="Large ribosomal subunit protein bL12 oligomerization" evidence="6">
    <location>
        <begin position="56"/>
        <end position="94"/>
    </location>
</feature>
<feature type="domain" description="Large ribosomal subunit protein bL12 C-terminal" evidence="5">
    <location>
        <begin position="125"/>
        <end position="189"/>
    </location>
</feature>
<dbReference type="Gene3D" id="3.30.1390.10">
    <property type="match status" value="1"/>
</dbReference>
<dbReference type="SUPFAM" id="SSF48300">
    <property type="entry name" value="Ribosomal protein L7/12, oligomerisation (N-terminal) domain"/>
    <property type="match status" value="1"/>
</dbReference>
<accession>A0A835N239</accession>
<sequence>MRSLHLISRIHKTLNLKNNPNFTLTSSNFTRRFTSPSQESTPSPQEPPPSTDRVTSIVDELSKLTLLEVSDLTEVLRTKLEIKEMPVMAVMMPGMGFSMGPGMKGGAVGGAAAAKAEEKVEKTVFDVKLEGFDAASKIKVIKEVRGFTDLGLKEAKDLVEKAPTLLKKGVTKDEAEKIVEKMKGVGAKIRYAMQDDGAGLPPRINVKRAKSGRLHWQVSLKSRAVDADNRFFDDRFAKDSMDCALQHSYGYGIDVFVKNIYTLQHWIKGILEIKGHIYMAFGVAHRLGLWHMLDETISK</sequence>
<organism evidence="7 8">
    <name type="scientific">Salix dunnii</name>
    <dbReference type="NCBI Taxonomy" id="1413687"/>
    <lineage>
        <taxon>Eukaryota</taxon>
        <taxon>Viridiplantae</taxon>
        <taxon>Streptophyta</taxon>
        <taxon>Embryophyta</taxon>
        <taxon>Tracheophyta</taxon>
        <taxon>Spermatophyta</taxon>
        <taxon>Magnoliopsida</taxon>
        <taxon>eudicotyledons</taxon>
        <taxon>Gunneridae</taxon>
        <taxon>Pentapetalae</taxon>
        <taxon>rosids</taxon>
        <taxon>fabids</taxon>
        <taxon>Malpighiales</taxon>
        <taxon>Salicaceae</taxon>
        <taxon>Saliceae</taxon>
        <taxon>Salix</taxon>
    </lineage>
</organism>
<dbReference type="Proteomes" id="UP000657918">
    <property type="component" value="Unassembled WGS sequence"/>
</dbReference>
<evidence type="ECO:0000256" key="3">
    <source>
        <dbReference type="ARBA" id="ARBA00023274"/>
    </source>
</evidence>
<dbReference type="GO" id="GO:0003735">
    <property type="term" value="F:structural constituent of ribosome"/>
    <property type="evidence" value="ECO:0007669"/>
    <property type="project" value="InterPro"/>
</dbReference>
<dbReference type="InterPro" id="IPR036235">
    <property type="entry name" value="Ribosomal_bL12_oligo_N_sf"/>
</dbReference>
<dbReference type="InterPro" id="IPR000206">
    <property type="entry name" value="Ribosomal_bL12"/>
</dbReference>